<name>A0A8J2QER7_9NEOP</name>
<dbReference type="EMBL" id="CAKASE010000046">
    <property type="protein sequence ID" value="CAG9561304.1"/>
    <property type="molecule type" value="Genomic_DNA"/>
</dbReference>
<protein>
    <submittedName>
        <fullName evidence="1">(African queen) hypothetical protein</fullName>
    </submittedName>
</protein>
<keyword evidence="2" id="KW-1185">Reference proteome</keyword>
<reference evidence="1" key="1">
    <citation type="submission" date="2021-09" db="EMBL/GenBank/DDBJ databases">
        <authorList>
            <person name="Martin H S."/>
        </authorList>
    </citation>
    <scope>NUCLEOTIDE SEQUENCE</scope>
</reference>
<dbReference type="Proteomes" id="UP000789524">
    <property type="component" value="Unassembled WGS sequence"/>
</dbReference>
<organism evidence="1 2">
    <name type="scientific">Danaus chrysippus</name>
    <name type="common">African queen</name>
    <dbReference type="NCBI Taxonomy" id="151541"/>
    <lineage>
        <taxon>Eukaryota</taxon>
        <taxon>Metazoa</taxon>
        <taxon>Ecdysozoa</taxon>
        <taxon>Arthropoda</taxon>
        <taxon>Hexapoda</taxon>
        <taxon>Insecta</taxon>
        <taxon>Pterygota</taxon>
        <taxon>Neoptera</taxon>
        <taxon>Endopterygota</taxon>
        <taxon>Lepidoptera</taxon>
        <taxon>Glossata</taxon>
        <taxon>Ditrysia</taxon>
        <taxon>Papilionoidea</taxon>
        <taxon>Nymphalidae</taxon>
        <taxon>Danainae</taxon>
        <taxon>Danaini</taxon>
        <taxon>Danaina</taxon>
        <taxon>Danaus</taxon>
        <taxon>Anosia</taxon>
    </lineage>
</organism>
<proteinExistence type="predicted"/>
<evidence type="ECO:0000313" key="2">
    <source>
        <dbReference type="Proteomes" id="UP000789524"/>
    </source>
</evidence>
<gene>
    <name evidence="1" type="ORF">DCHRY22_LOCUS2837</name>
</gene>
<accession>A0A8J2QER7</accession>
<comment type="caution">
    <text evidence="1">The sequence shown here is derived from an EMBL/GenBank/DDBJ whole genome shotgun (WGS) entry which is preliminary data.</text>
</comment>
<evidence type="ECO:0000313" key="1">
    <source>
        <dbReference type="EMBL" id="CAG9561304.1"/>
    </source>
</evidence>
<sequence length="119" mass="13500">MPHVLFKAVRDLTAPQFRSPCPDVTNYTVTLYVARYSFITAYFPIVIGRRCHVGAMECGALTNGAERTEQHDYTPRPGRDRCSQISEPAIRNPISHFLEALTGTAAQKNYQRRTKKARE</sequence>
<dbReference type="AlphaFoldDB" id="A0A8J2QER7"/>